<organism evidence="2 3">
    <name type="scientific">Morganella morganii</name>
    <name type="common">Proteus morganii</name>
    <dbReference type="NCBI Taxonomy" id="582"/>
    <lineage>
        <taxon>Bacteria</taxon>
        <taxon>Pseudomonadati</taxon>
        <taxon>Pseudomonadota</taxon>
        <taxon>Gammaproteobacteria</taxon>
        <taxon>Enterobacterales</taxon>
        <taxon>Morganellaceae</taxon>
        <taxon>Morganella</taxon>
    </lineage>
</organism>
<reference evidence="2" key="1">
    <citation type="journal article" date="2018" name="Genome Biol.">
        <title>SKESA: strategic k-mer extension for scrupulous assemblies.</title>
        <authorList>
            <person name="Souvorov A."/>
            <person name="Agarwala R."/>
            <person name="Lipman D.J."/>
        </authorList>
    </citation>
    <scope>NUCLEOTIDE SEQUENCE</scope>
    <source>
        <strain evidence="2">Morganella morganii ARLG-3209</strain>
    </source>
</reference>
<dbReference type="Proteomes" id="UP000865968">
    <property type="component" value="Unassembled WGS sequence"/>
</dbReference>
<evidence type="ECO:0000313" key="2">
    <source>
        <dbReference type="EMBL" id="HAT3810166.1"/>
    </source>
</evidence>
<dbReference type="EMBL" id="DACSWI010000010">
    <property type="protein sequence ID" value="HAT3810166.1"/>
    <property type="molecule type" value="Genomic_DNA"/>
</dbReference>
<dbReference type="AlphaFoldDB" id="A0AAN5MHC5"/>
<protein>
    <recommendedName>
        <fullName evidence="1">DUF7164 domain-containing protein</fullName>
    </recommendedName>
</protein>
<dbReference type="Pfam" id="PF23741">
    <property type="entry name" value="DUF7164"/>
    <property type="match status" value="1"/>
</dbReference>
<name>A0AAN5MHC5_MORMO</name>
<dbReference type="InterPro" id="IPR055588">
    <property type="entry name" value="DUF7164"/>
</dbReference>
<gene>
    <name evidence="2" type="ORF">I8608_003054</name>
</gene>
<sequence length="307" mass="35669">MEIKNILTDSVKSLGIMAYIDNSEKMLEEFSWLYKSWIYSGCYHSSDLLIVHHPAVEQFLPKEPGVILIPCLPHATAGTPFEGYHYFNSIGCLSGEHIDDIAAQYPWLLRTDADIFLTPKLADFRPNFPVHGRGRYHIDDDFKEKMLDFCQRHGVKHFGHFGCGSSLMSSSELMIPFLRRQIYWCRQLMDEFGKDPKNWGEWPGWFRGVTTMYAAEIAANEDYWNMLYNGYERILDISCSDNYPIDSMTFHIHAVHSSNYFSKFKLRDGAYQSIDPDTLDRSIIPQYCHWLAVASVEQVKQEANYPW</sequence>
<comment type="caution">
    <text evidence="2">The sequence shown here is derived from an EMBL/GenBank/DDBJ whole genome shotgun (WGS) entry which is preliminary data.</text>
</comment>
<accession>A0AAN5MHC5</accession>
<evidence type="ECO:0000313" key="3">
    <source>
        <dbReference type="Proteomes" id="UP000865968"/>
    </source>
</evidence>
<evidence type="ECO:0000259" key="1">
    <source>
        <dbReference type="Pfam" id="PF23741"/>
    </source>
</evidence>
<reference evidence="2" key="2">
    <citation type="submission" date="2020-10" db="EMBL/GenBank/DDBJ databases">
        <authorList>
            <consortium name="NCBI Pathogen Detection Project"/>
        </authorList>
    </citation>
    <scope>NUCLEOTIDE SEQUENCE</scope>
    <source>
        <strain evidence="2">Morganella morganii ARLG-3209</strain>
    </source>
</reference>
<feature type="domain" description="DUF7164" evidence="1">
    <location>
        <begin position="82"/>
        <end position="282"/>
    </location>
</feature>
<dbReference type="RefSeq" id="WP_349468089.1">
    <property type="nucleotide sequence ID" value="NZ_JBEEWI010000028.1"/>
</dbReference>
<proteinExistence type="predicted"/>